<keyword evidence="7" id="KW-0472">Membrane</keyword>
<gene>
    <name evidence="9" type="ORF">MNBD_NITROSPIRAE01-1361</name>
</gene>
<dbReference type="InterPro" id="IPR036280">
    <property type="entry name" value="Multihaem_cyt_sf"/>
</dbReference>
<keyword evidence="6" id="KW-0408">Iron</keyword>
<dbReference type="GO" id="GO:0046872">
    <property type="term" value="F:metal ion binding"/>
    <property type="evidence" value="ECO:0007669"/>
    <property type="project" value="UniProtKB-KW"/>
</dbReference>
<keyword evidence="2" id="KW-0813">Transport</keyword>
<evidence type="ECO:0000256" key="5">
    <source>
        <dbReference type="ARBA" id="ARBA00022982"/>
    </source>
</evidence>
<evidence type="ECO:0000256" key="3">
    <source>
        <dbReference type="ARBA" id="ARBA00022617"/>
    </source>
</evidence>
<accession>A0A3B1DAJ2</accession>
<evidence type="ECO:0000256" key="7">
    <source>
        <dbReference type="SAM" id="Phobius"/>
    </source>
</evidence>
<dbReference type="SUPFAM" id="SSF48695">
    <property type="entry name" value="Multiheme cytochromes"/>
    <property type="match status" value="1"/>
</dbReference>
<evidence type="ECO:0000256" key="1">
    <source>
        <dbReference type="ARBA" id="ARBA00004196"/>
    </source>
</evidence>
<proteinExistence type="predicted"/>
<dbReference type="Gene3D" id="3.90.10.10">
    <property type="entry name" value="Cytochrome C3"/>
    <property type="match status" value="1"/>
</dbReference>
<reference evidence="9" key="1">
    <citation type="submission" date="2018-06" db="EMBL/GenBank/DDBJ databases">
        <authorList>
            <person name="Zhirakovskaya E."/>
        </authorList>
    </citation>
    <scope>NUCLEOTIDE SEQUENCE</scope>
</reference>
<sequence>MKIWEKHRKRQWIGFYSGGYLAAFLTVISLSGLFMDFNEKGPMNVGHENISCDDCHQKAPGTLRQQLQAKVSYLLEARQTDAVFGHLPVSNQDCLFCHERANDPHPVYRFIEPRFVEKRKKIKAQYCSTCHKEHTGLRITNDTQFCQYCHEKLSIKKDPIDIPHTQLIKDKKWTSCLGCHDYHGNHIYTSPHKTSDMIPEEALIRYFKGLSSPYPTEKKNEPLKRRH</sequence>
<dbReference type="Pfam" id="PF14537">
    <property type="entry name" value="Cytochrom_c3_2"/>
    <property type="match status" value="1"/>
</dbReference>
<keyword evidence="3" id="KW-0349">Heme</keyword>
<dbReference type="EMBL" id="UOGF01000079">
    <property type="protein sequence ID" value="VAX31850.1"/>
    <property type="molecule type" value="Genomic_DNA"/>
</dbReference>
<dbReference type="AlphaFoldDB" id="A0A3B1DAJ2"/>
<keyword evidence="7" id="KW-0812">Transmembrane</keyword>
<organism evidence="9">
    <name type="scientific">hydrothermal vent metagenome</name>
    <dbReference type="NCBI Taxonomy" id="652676"/>
    <lineage>
        <taxon>unclassified sequences</taxon>
        <taxon>metagenomes</taxon>
        <taxon>ecological metagenomes</taxon>
    </lineage>
</organism>
<dbReference type="InterPro" id="IPR012286">
    <property type="entry name" value="Tetrahaem_cytochrome"/>
</dbReference>
<feature type="domain" description="Tetrahaem cytochrome" evidence="8">
    <location>
        <begin position="48"/>
        <end position="151"/>
    </location>
</feature>
<protein>
    <recommendedName>
        <fullName evidence="8">Tetrahaem cytochrome domain-containing protein</fullName>
    </recommendedName>
</protein>
<comment type="subcellular location">
    <subcellularLocation>
        <location evidence="1">Cell envelope</location>
    </subcellularLocation>
</comment>
<keyword evidence="7" id="KW-1133">Transmembrane helix</keyword>
<evidence type="ECO:0000313" key="9">
    <source>
        <dbReference type="EMBL" id="VAX31850.1"/>
    </source>
</evidence>
<evidence type="ECO:0000256" key="6">
    <source>
        <dbReference type="ARBA" id="ARBA00023004"/>
    </source>
</evidence>
<keyword evidence="5" id="KW-0249">Electron transport</keyword>
<keyword evidence="4" id="KW-0479">Metal-binding</keyword>
<name>A0A3B1DAJ2_9ZZZZ</name>
<dbReference type="GO" id="GO:0030313">
    <property type="term" value="C:cell envelope"/>
    <property type="evidence" value="ECO:0007669"/>
    <property type="project" value="UniProtKB-SubCell"/>
</dbReference>
<evidence type="ECO:0000256" key="2">
    <source>
        <dbReference type="ARBA" id="ARBA00022448"/>
    </source>
</evidence>
<evidence type="ECO:0000259" key="8">
    <source>
        <dbReference type="Pfam" id="PF14537"/>
    </source>
</evidence>
<feature type="transmembrane region" description="Helical" evidence="7">
    <location>
        <begin position="12"/>
        <end position="35"/>
    </location>
</feature>
<evidence type="ECO:0000256" key="4">
    <source>
        <dbReference type="ARBA" id="ARBA00022723"/>
    </source>
</evidence>